<dbReference type="RefSeq" id="WP_376803305.1">
    <property type="nucleotide sequence ID" value="NZ_DBNB01000038.1"/>
</dbReference>
<feature type="transmembrane region" description="Helical" evidence="5">
    <location>
        <begin position="215"/>
        <end position="235"/>
    </location>
</feature>
<dbReference type="PANTHER" id="PTHR37422">
    <property type="entry name" value="TEICHURONIC ACID BIOSYNTHESIS PROTEIN TUAE"/>
    <property type="match status" value="1"/>
</dbReference>
<evidence type="ECO:0000256" key="2">
    <source>
        <dbReference type="ARBA" id="ARBA00022692"/>
    </source>
</evidence>
<feature type="transmembrane region" description="Helical" evidence="5">
    <location>
        <begin position="91"/>
        <end position="111"/>
    </location>
</feature>
<comment type="subcellular location">
    <subcellularLocation>
        <location evidence="1">Membrane</location>
        <topology evidence="1">Multi-pass membrane protein</topology>
    </subcellularLocation>
</comment>
<evidence type="ECO:0000256" key="1">
    <source>
        <dbReference type="ARBA" id="ARBA00004141"/>
    </source>
</evidence>
<feature type="transmembrane region" description="Helical" evidence="5">
    <location>
        <begin position="126"/>
        <end position="145"/>
    </location>
</feature>
<comment type="caution">
    <text evidence="7">The sequence shown here is derived from an EMBL/GenBank/DDBJ whole genome shotgun (WGS) entry which is preliminary data.</text>
</comment>
<feature type="transmembrane region" description="Helical" evidence="5">
    <location>
        <begin position="192"/>
        <end position="209"/>
    </location>
</feature>
<dbReference type="GO" id="GO:0016020">
    <property type="term" value="C:membrane"/>
    <property type="evidence" value="ECO:0007669"/>
    <property type="project" value="UniProtKB-SubCell"/>
</dbReference>
<feature type="domain" description="O-antigen ligase-related" evidence="6">
    <location>
        <begin position="198"/>
        <end position="338"/>
    </location>
</feature>
<dbReference type="InterPro" id="IPR051533">
    <property type="entry name" value="WaaL-like"/>
</dbReference>
<accession>A0A1W9I0B7</accession>
<proteinExistence type="predicted"/>
<keyword evidence="3 5" id="KW-1133">Transmembrane helix</keyword>
<reference evidence="7 8" key="1">
    <citation type="journal article" date="2017" name="Water Res.">
        <title>Comammox in drinking water systems.</title>
        <authorList>
            <person name="Wang Y."/>
            <person name="Ma L."/>
            <person name="Mao Y."/>
            <person name="Jiang X."/>
            <person name="Xia Y."/>
            <person name="Yu K."/>
            <person name="Li B."/>
            <person name="Zhang T."/>
        </authorList>
    </citation>
    <scope>NUCLEOTIDE SEQUENCE [LARGE SCALE GENOMIC DNA]</scope>
    <source>
        <strain evidence="7">SG_bin8</strain>
    </source>
</reference>
<evidence type="ECO:0000259" key="6">
    <source>
        <dbReference type="Pfam" id="PF04932"/>
    </source>
</evidence>
<evidence type="ECO:0000256" key="5">
    <source>
        <dbReference type="SAM" id="Phobius"/>
    </source>
</evidence>
<evidence type="ECO:0000313" key="7">
    <source>
        <dbReference type="EMBL" id="OQW53186.1"/>
    </source>
</evidence>
<evidence type="ECO:0000256" key="4">
    <source>
        <dbReference type="ARBA" id="ARBA00023136"/>
    </source>
</evidence>
<feature type="transmembrane region" description="Helical" evidence="5">
    <location>
        <begin position="63"/>
        <end position="84"/>
    </location>
</feature>
<dbReference type="InterPro" id="IPR007016">
    <property type="entry name" value="O-antigen_ligase-rel_domated"/>
</dbReference>
<dbReference type="AlphaFoldDB" id="A0A1W9I0B7"/>
<keyword evidence="2 5" id="KW-0812">Transmembrane</keyword>
<organism evidence="7 8">
    <name type="scientific">Candidatus Raskinella chloraquaticus</name>
    <dbReference type="NCBI Taxonomy" id="1951219"/>
    <lineage>
        <taxon>Bacteria</taxon>
        <taxon>Pseudomonadati</taxon>
        <taxon>Pseudomonadota</taxon>
        <taxon>Alphaproteobacteria</taxon>
        <taxon>Hyphomicrobiales</taxon>
        <taxon>Phreatobacteraceae</taxon>
        <taxon>Candidatus Raskinella</taxon>
    </lineage>
</organism>
<evidence type="ECO:0000313" key="8">
    <source>
        <dbReference type="Proteomes" id="UP000192872"/>
    </source>
</evidence>
<dbReference type="Pfam" id="PF04932">
    <property type="entry name" value="Wzy_C"/>
    <property type="match status" value="1"/>
</dbReference>
<feature type="transmembrane region" description="Helical" evidence="5">
    <location>
        <begin position="361"/>
        <end position="379"/>
    </location>
</feature>
<feature type="transmembrane region" description="Helical" evidence="5">
    <location>
        <begin position="242"/>
        <end position="263"/>
    </location>
</feature>
<dbReference type="EMBL" id="LWDL01000010">
    <property type="protein sequence ID" value="OQW53186.1"/>
    <property type="molecule type" value="Genomic_DNA"/>
</dbReference>
<feature type="transmembrane region" description="Helical" evidence="5">
    <location>
        <begin position="329"/>
        <end position="349"/>
    </location>
</feature>
<sequence length="413" mass="44543">MNAPAAISNVAASGLAGVRFRDRLLFVAVLASFFVMTDPAPHELIVSGGMVILLASTLRLPRFMVALMGLLLVLNVSGIIAAVPIMERTRVANFAITSVFLAVSTFFYGLLLSENTEARFVLLRRAWIIAALLASLAAIAGYFNIGGTSALFTAYDGTRAKATFNDPNVFGPFLIPPTLFIAQDLIHGVRKFIPAIASFLFLCVGQFLSFSRASWAHLVGSLLLLAVLTLITTGSARLRARLLITGLAGVVLLAALIAILLSLDSVGKVFAERASLQQSYDLKTGGRFDNYLNALNVLLAAPWGLGPFEFAARFGEDAHNAYLNTFLSYGWAGGLSYLALCITTVMLAISGLRRAHPLRSHMIVLVASFVPLTMVSFIIHTDHWRHYFPLVAAIWALRAAMQRPASAGMARVQ</sequence>
<protein>
    <recommendedName>
        <fullName evidence="6">O-antigen ligase-related domain-containing protein</fullName>
    </recommendedName>
</protein>
<keyword evidence="4 5" id="KW-0472">Membrane</keyword>
<dbReference type="STRING" id="1827387.A4S15_05265"/>
<dbReference type="Proteomes" id="UP000192872">
    <property type="component" value="Unassembled WGS sequence"/>
</dbReference>
<name>A0A1W9I0B7_9HYPH</name>
<evidence type="ECO:0000256" key="3">
    <source>
        <dbReference type="ARBA" id="ARBA00022989"/>
    </source>
</evidence>
<dbReference type="PANTHER" id="PTHR37422:SF21">
    <property type="entry name" value="EXOQ-LIKE PROTEIN"/>
    <property type="match status" value="1"/>
</dbReference>
<gene>
    <name evidence="7" type="ORF">A4S15_05265</name>
</gene>